<name>A0A1R0WUN6_9BACL</name>
<dbReference type="Proteomes" id="UP000187465">
    <property type="component" value="Unassembled WGS sequence"/>
</dbReference>
<gene>
    <name evidence="1" type="ORF">BJP51_07315</name>
</gene>
<reference evidence="1 2" key="1">
    <citation type="submission" date="2016-10" db="EMBL/GenBank/DDBJ databases">
        <title>Paenibacillus species isolates.</title>
        <authorList>
            <person name="Beno S.M."/>
        </authorList>
    </citation>
    <scope>NUCLEOTIDE SEQUENCE [LARGE SCALE GENOMIC DNA]</scope>
    <source>
        <strain evidence="1 2">FSL H7-0604</strain>
    </source>
</reference>
<proteinExistence type="predicted"/>
<dbReference type="GeneID" id="31571345"/>
<protein>
    <submittedName>
        <fullName evidence="1">Uncharacterized protein</fullName>
    </submittedName>
</protein>
<comment type="caution">
    <text evidence="1">The sequence shown here is derived from an EMBL/GenBank/DDBJ whole genome shotgun (WGS) entry which is preliminary data.</text>
</comment>
<evidence type="ECO:0000313" key="1">
    <source>
        <dbReference type="EMBL" id="OMD21430.1"/>
    </source>
</evidence>
<accession>A0A1R0WUN6</accession>
<dbReference type="AlphaFoldDB" id="A0A1R0WUN6"/>
<sequence length="229" mass="26332">MIKGKGWMAVLFLLFSLVFVGITHQGTMFGDYLFRTIGIPPWSEPATNHGLHYSAIFGIIMLIVSGSLTIKHFRQRYKKYVGRTVLLAIIIFITLYPFLTERLYYLVNMNNEGIEVVDFLEKDSHCMYGTQEDIVKVQCTIRLINYGGQNETVMIRPIFREYGNSQGIWSFAEVQPQEITLLPRSNIKHNIHFESKPDARIAEFGANGNTDYFGVEFVKDGQKKVVFRD</sequence>
<evidence type="ECO:0000313" key="2">
    <source>
        <dbReference type="Proteomes" id="UP000187465"/>
    </source>
</evidence>
<organism evidence="1 2">
    <name type="scientific">Paenibacillus odorifer</name>
    <dbReference type="NCBI Taxonomy" id="189426"/>
    <lineage>
        <taxon>Bacteria</taxon>
        <taxon>Bacillati</taxon>
        <taxon>Bacillota</taxon>
        <taxon>Bacilli</taxon>
        <taxon>Bacillales</taxon>
        <taxon>Paenibacillaceae</taxon>
        <taxon>Paenibacillus</taxon>
    </lineage>
</organism>
<dbReference type="EMBL" id="MKQP01000078">
    <property type="protein sequence ID" value="OMD21430.1"/>
    <property type="molecule type" value="Genomic_DNA"/>
</dbReference>
<dbReference type="KEGG" id="pod:PODO_14190"/>
<dbReference type="RefSeq" id="WP_036678141.1">
    <property type="nucleotide sequence ID" value="NZ_CP009428.1"/>
</dbReference>